<organism evidence="11 12">
    <name type="scientific">Campylobacter hominis (strain ATCC BAA-381 / DSM 21671 / CCUG 45161 / LMG 19568 / NCTC 13146 / CH001A)</name>
    <dbReference type="NCBI Taxonomy" id="360107"/>
    <lineage>
        <taxon>Bacteria</taxon>
        <taxon>Pseudomonadati</taxon>
        <taxon>Campylobacterota</taxon>
        <taxon>Epsilonproteobacteria</taxon>
        <taxon>Campylobacterales</taxon>
        <taxon>Campylobacteraceae</taxon>
        <taxon>Campylobacter</taxon>
    </lineage>
</organism>
<evidence type="ECO:0000256" key="5">
    <source>
        <dbReference type="ARBA" id="ARBA00022737"/>
    </source>
</evidence>
<dbReference type="InterPro" id="IPR010827">
    <property type="entry name" value="BamA/TamA_POTRA"/>
</dbReference>
<feature type="chain" id="PRO_5039885515" description="Outer membrane protein assembly factor BamA" evidence="9">
    <location>
        <begin position="19"/>
        <end position="749"/>
    </location>
</feature>
<dbReference type="RefSeq" id="WP_012109504.1">
    <property type="nucleotide sequence ID" value="NC_009714.1"/>
</dbReference>
<keyword evidence="7" id="KW-0998">Cell outer membrane</keyword>
<sequence>MKKIAILSLNLISFAAAANIGSVNFEGLNYLSDQVAMDISGIHPGMDANAENINEAIVRLFSQGYFEDVYVKQTGNALTFVVKEKPSISKIDIENVVTNDKDAIKGLIGIKAGQMYDEIAISRAKARIKQFYEVKGFFDTVVEEKVENLNDEKSSVHITLNINRGENIIIKKVNLIGAEKFDYGDFEPVIENKQRELLGWMWGFNDGKTKTFELPNDANKIREEYYKKGYLDASVSEPILKADMNDYSADITYYISEGNRYKVGKIDIQYPENVNLDKEKVIKNLKLQSGDKMNAAWLRKDMGTLEDLVADQGFAYVRILPKTKQDKENSIVDINYIVIPEEKVYIRNVTISGNDKTEDRVIRREMYLTEGNLYSKTDFIDSKNALKRTGYFDEVDIKETRVGADQIDLEVVVKEAPTGSVTGGIGYGSNDGLLLSAGVSEKNIFGTGLQGSINVDKSDDALNGRISLTNPRVFDSKYSLGGMIFASDYDWDDYDEKDYGFSLTAGRKLGRYTNASLTYSFTKSKINGLDAFYKAAGYMDGDHTKSSIIPAISFNNTDDYFIPRSGIIAGASMEFAGLGGDIDYMKARGNFNWYYGLRDYIDWDLIFRYKANAGYMWNTDDDLPINEKLFLGGMKSIRGYSNRSVPKKRICLYGRGCELIGYGGLMSFNNSAELSFPLIERLKMRLIGFFDYGTIGDDSFTEEYRYSTGAGIEWMTPIGPLQLYFVKPLNEKDGDDTNSFEFSIGHSFN</sequence>
<dbReference type="AlphaFoldDB" id="A7I3V7"/>
<dbReference type="InterPro" id="IPR000184">
    <property type="entry name" value="Bac_surfAg_D15"/>
</dbReference>
<dbReference type="PROSITE" id="PS51779">
    <property type="entry name" value="POTRA"/>
    <property type="match status" value="2"/>
</dbReference>
<dbReference type="GO" id="GO:0071709">
    <property type="term" value="P:membrane assembly"/>
    <property type="evidence" value="ECO:0007669"/>
    <property type="project" value="InterPro"/>
</dbReference>
<dbReference type="PANTHER" id="PTHR12815">
    <property type="entry name" value="SORTING AND ASSEMBLY MACHINERY SAMM50 PROTEIN FAMILY MEMBER"/>
    <property type="match status" value="1"/>
</dbReference>
<dbReference type="InterPro" id="IPR039910">
    <property type="entry name" value="D15-like"/>
</dbReference>
<keyword evidence="2" id="KW-1134">Transmembrane beta strand</keyword>
<dbReference type="Proteomes" id="UP000002407">
    <property type="component" value="Chromosome"/>
</dbReference>
<dbReference type="PANTHER" id="PTHR12815:SF23">
    <property type="entry name" value="OUTER MEMBRANE PROTEIN ASSEMBLY FACTOR BAMA"/>
    <property type="match status" value="1"/>
</dbReference>
<feature type="signal peptide" evidence="9">
    <location>
        <begin position="1"/>
        <end position="18"/>
    </location>
</feature>
<proteinExistence type="inferred from homology"/>
<evidence type="ECO:0000256" key="6">
    <source>
        <dbReference type="ARBA" id="ARBA00023136"/>
    </source>
</evidence>
<dbReference type="STRING" id="360107.CHAB381_1686"/>
<evidence type="ECO:0000256" key="7">
    <source>
        <dbReference type="ARBA" id="ARBA00023237"/>
    </source>
</evidence>
<evidence type="ECO:0000256" key="4">
    <source>
        <dbReference type="ARBA" id="ARBA00022729"/>
    </source>
</evidence>
<evidence type="ECO:0000259" key="10">
    <source>
        <dbReference type="PROSITE" id="PS51779"/>
    </source>
</evidence>
<dbReference type="Pfam" id="PF01103">
    <property type="entry name" value="Omp85"/>
    <property type="match status" value="1"/>
</dbReference>
<dbReference type="Gene3D" id="2.40.160.50">
    <property type="entry name" value="membrane protein fhac: a member of the omp85/tpsb transporter family"/>
    <property type="match status" value="1"/>
</dbReference>
<evidence type="ECO:0000313" key="11">
    <source>
        <dbReference type="EMBL" id="ABS51556.1"/>
    </source>
</evidence>
<evidence type="ECO:0000313" key="12">
    <source>
        <dbReference type="Proteomes" id="UP000002407"/>
    </source>
</evidence>
<feature type="domain" description="POTRA" evidence="10">
    <location>
        <begin position="18"/>
        <end position="85"/>
    </location>
</feature>
<evidence type="ECO:0000256" key="1">
    <source>
        <dbReference type="ARBA" id="ARBA00004370"/>
    </source>
</evidence>
<keyword evidence="6" id="KW-0472">Membrane</keyword>
<evidence type="ECO:0000256" key="2">
    <source>
        <dbReference type="ARBA" id="ARBA00022452"/>
    </source>
</evidence>
<gene>
    <name evidence="11" type="primary">yaeT</name>
    <name evidence="11" type="ordered locus">CHAB381_1686</name>
</gene>
<dbReference type="NCBIfam" id="TIGR03303">
    <property type="entry name" value="OM_YaeT"/>
    <property type="match status" value="1"/>
</dbReference>
<dbReference type="OrthoDB" id="9803054at2"/>
<keyword evidence="12" id="KW-1185">Reference proteome</keyword>
<evidence type="ECO:0000256" key="9">
    <source>
        <dbReference type="SAM" id="SignalP"/>
    </source>
</evidence>
<accession>A7I3V7</accession>
<reference evidence="12" key="1">
    <citation type="submission" date="2007-07" db="EMBL/GenBank/DDBJ databases">
        <title>Complete genome sequence of Campylobacter hominis ATCC BAA-381, a commensal isolated from the human gastrointestinal tract.</title>
        <authorList>
            <person name="Fouts D.E."/>
            <person name="Mongodin E.F."/>
            <person name="Puiu D."/>
            <person name="Sebastian Y."/>
            <person name="Miller W.G."/>
            <person name="Mandrell R.E."/>
            <person name="Nelson K.E."/>
        </authorList>
    </citation>
    <scope>NUCLEOTIDE SEQUENCE [LARGE SCALE GENOMIC DNA]</scope>
    <source>
        <strain evidence="12">ATCC BAA-381 / DSM 21671 / CCUG 45161 / LMG 19568 / NCTC 13146 / CH001A</strain>
    </source>
</reference>
<comment type="subcellular location">
    <subcellularLocation>
        <location evidence="1">Membrane</location>
    </subcellularLocation>
</comment>
<protein>
    <recommendedName>
        <fullName evidence="8">Outer membrane protein assembly factor BamA</fullName>
    </recommendedName>
</protein>
<keyword evidence="4 9" id="KW-0732">Signal</keyword>
<dbReference type="eggNOG" id="COG4775">
    <property type="taxonomic scope" value="Bacteria"/>
</dbReference>
<dbReference type="EMBL" id="CP000776">
    <property type="protein sequence ID" value="ABS51556.1"/>
    <property type="molecule type" value="Genomic_DNA"/>
</dbReference>
<dbReference type="InterPro" id="IPR023707">
    <property type="entry name" value="OM_assembly_BamA"/>
</dbReference>
<keyword evidence="3" id="KW-0812">Transmembrane</keyword>
<dbReference type="HAMAP" id="MF_01430">
    <property type="entry name" value="OM_assembly_BamA"/>
    <property type="match status" value="1"/>
</dbReference>
<dbReference type="HOGENOM" id="CLU_007664_1_1_7"/>
<dbReference type="Gene3D" id="3.10.20.310">
    <property type="entry name" value="membrane protein fhac"/>
    <property type="match status" value="5"/>
</dbReference>
<dbReference type="KEGG" id="cha:CHAB381_1686"/>
<dbReference type="Pfam" id="PF07244">
    <property type="entry name" value="POTRA"/>
    <property type="match status" value="5"/>
</dbReference>
<keyword evidence="5" id="KW-0677">Repeat</keyword>
<dbReference type="InterPro" id="IPR034746">
    <property type="entry name" value="POTRA"/>
</dbReference>
<name>A7I3V7_CAMHC</name>
<dbReference type="PIRSF" id="PIRSF006076">
    <property type="entry name" value="OM_assembly_OMP85"/>
    <property type="match status" value="1"/>
</dbReference>
<evidence type="ECO:0000256" key="3">
    <source>
        <dbReference type="ARBA" id="ARBA00022692"/>
    </source>
</evidence>
<dbReference type="GO" id="GO:0009279">
    <property type="term" value="C:cell outer membrane"/>
    <property type="evidence" value="ECO:0007669"/>
    <property type="project" value="UniProtKB-UniRule"/>
</dbReference>
<feature type="domain" description="POTRA" evidence="10">
    <location>
        <begin position="344"/>
        <end position="416"/>
    </location>
</feature>
<evidence type="ECO:0000256" key="8">
    <source>
        <dbReference type="NCBIfam" id="TIGR03303"/>
    </source>
</evidence>